<accession>A0A2T7PSX0</accession>
<feature type="compositionally biased region" description="Polar residues" evidence="8">
    <location>
        <begin position="1221"/>
        <end position="1232"/>
    </location>
</feature>
<dbReference type="SUPFAM" id="SSF64182">
    <property type="entry name" value="DHH phosphoesterases"/>
    <property type="match status" value="1"/>
</dbReference>
<dbReference type="Pfam" id="PF13716">
    <property type="entry name" value="CRAL_TRIO_2"/>
    <property type="match status" value="1"/>
</dbReference>
<dbReference type="Proteomes" id="UP000245119">
    <property type="component" value="Linkage Group LG2"/>
</dbReference>
<sequence>MVLQEYLAFCRGALDKLYDFPAVHIVMGNEACDLDSATSAITYAFYLHEISVAPLGTVIFFPILSMKRGDFRLRTEITYYFRRHGIVEEDLIFLDDIDLLKVKDLTDLKVTLVDHHVLPLWLSALEENVVQIIDHRPQDGSLPDRCQESTLELVGSCCTLVAEALLSDETFPMDETVASLLYGAIVTDTINFSPLAGRSTPKDEMIADQLETFLPSDIEKDALFDDISKAKCDLSGLTTEEILHKDLKIVCGDSLKVAMSSVTADIMSFMDRSDFERSLKIFASDCGVDAVVVLTVLVNEDGSVNRQLGIFSTSRVYREQMADVLQASNSPHLGLSPLPIKHQDFLPFCQDNFKASRKQILPIIKGFLAGETTPDENQAEAFSVIPHECSEGFTSMTDIISGHGTSEGDITPEDLISCAESIGTEASDDISKLQERKVFDPLSSVHSSDSVSSPSDFTTDEIKLPVEDLKDKPGLSNDVDYPNDKNWNSPIVASFEELDIHMGEIYTNYSNHPITVTGEAEKHFDNENENSPLSADLLNDEIFSSVPVFSVPPLVPTSQVVVHTDEIVPDGQDSDPLEHDVLGMTSPHDLLLQDSPPDLSPAVLSGQTSGHESKTSSYPVTPPNSYVEFDFSLGSQEVNLPSFNSSEMVEKIQEKKAALREGEEANLLDVLSPFTPQNSYSCSIAESGYAPDFFKETSLPSFRSSDMVQRIQEKRTSMERELGLGADSENLLDAMKSPFTPPNSFVEGSFDAFAREHLTSLNSAEISSRIKRKQAEMGSMCNDDTEIHSVSPPGLSIPGTDSAGSPSHPYTPQNSYKDSALGTPGHHARVTDLYEVAERLSLTESDSSGSSNNIKATRATNKTDFREQDDADSLFIGDEAQDYRVPFGRRVSNSLVSGVKESSQRAEEGNILLPNNQVGNNTLSDEEEEQGEKDELEEDEALKEIAVQKIAFELANEMIQKALETFPSEYVSKLVPDSSPTVLVKHPSISDDSPPTLDDFDSDASMTESMTAELVSGRLEPDLSDRDVSADEASGKNEHSWTSNRGIGTAGSLSAESSKSLFSELASALRKGDVHDSLDDSKAGYASSEQSILSSKDDRVKDDGTFTIETEYLHELDPLQKGLYQREATVIETDADKEVAEASSFRKISGQEYQTVQEDIMEQIWQEARDRERIKRQQCSVAEEPENVDSESSRFHAEIDMKRDTCGEGNSETDEGREEVNNSIQSEPSFSFQLEREGNYFEDDLNRSTRAPNVSDTKTSNDLSGQNDCSSMAESDIGCSTSGNIDDDEILCDSELEVSMLAFSSPVRQSHPDVINMERSLMEDLQQQTNSEACVKRVVHPETDISLDESISREQGKKTIHIERDRELYISTLNNLEVQSDHLVGPAVSEAECNVEQTLDESHSTDEQVVRRKIGVDMLSNSSFLEYQQERADLFSKSESGSMMSGEKLEESDEITDERSEFKKKILTDNLLEQTVSAEADKMESQKKLFFFDLPGDTTIGVSLSFTPSASSTKGSGFSWSSGPVSHEGDNKQLLGDITSNLPNALKFNLLLGKEADVKGSEAPLVVPSGSAFRIGQFLLQWSMQQTAKQLSGSVLLQDQLKGMELRDEWQDDELPNIVGEGGHVTSEKTDNPEERGEHVKRRLVPAAGLVSGDHLDDVEVLDSDSEIDSNMDNEQLEWENDTPVRMRDRTEEIPEYTAEEERRDSKSWKLVQIADMEFCIDMRVIEPYKRVLSHGGYYGEGLNAIIVFSGCYLPSRDRKDYSYVMDHLFYYVIHTLDELVADDYMIVYFHGATPRRQMPNFGWLKKCYQSIDRKLKKNLKALFLVHPTLWLKTVVLMTRPFISSKFSSKLQFVRSLEDLRKLIPMEYVYIPEQVQGYDDRYYRPSPPSSPSSDL</sequence>
<dbReference type="Gene3D" id="3.40.525.10">
    <property type="entry name" value="CRAL-TRIO lipid binding domain"/>
    <property type="match status" value="1"/>
</dbReference>
<evidence type="ECO:0000256" key="8">
    <source>
        <dbReference type="SAM" id="MobiDB-lite"/>
    </source>
</evidence>
<comment type="similarity">
    <text evidence="3">Belongs to the PPase class C family. Prune subfamily.</text>
</comment>
<dbReference type="SMART" id="SM01131">
    <property type="entry name" value="DHHA2"/>
    <property type="match status" value="1"/>
</dbReference>
<feature type="compositionally biased region" description="Polar residues" evidence="8">
    <location>
        <begin position="1248"/>
        <end position="1269"/>
    </location>
</feature>
<dbReference type="InterPro" id="IPR001667">
    <property type="entry name" value="DDH_dom"/>
</dbReference>
<dbReference type="Pfam" id="PF12496">
    <property type="entry name" value="BNIP2"/>
    <property type="match status" value="1"/>
</dbReference>
<keyword evidence="11" id="KW-1185">Reference proteome</keyword>
<evidence type="ECO:0000256" key="5">
    <source>
        <dbReference type="ARBA" id="ARBA00022723"/>
    </source>
</evidence>
<dbReference type="GO" id="GO:0005737">
    <property type="term" value="C:cytoplasm"/>
    <property type="evidence" value="ECO:0007669"/>
    <property type="project" value="UniProtKB-SubCell"/>
</dbReference>
<dbReference type="Pfam" id="PF02833">
    <property type="entry name" value="DHHA2"/>
    <property type="match status" value="1"/>
</dbReference>
<reference evidence="10 11" key="1">
    <citation type="submission" date="2018-04" db="EMBL/GenBank/DDBJ databases">
        <title>The genome of golden apple snail Pomacea canaliculata provides insight into stress tolerance and invasive adaptation.</title>
        <authorList>
            <person name="Liu C."/>
            <person name="Liu B."/>
            <person name="Ren Y."/>
            <person name="Zhang Y."/>
            <person name="Wang H."/>
            <person name="Li S."/>
            <person name="Jiang F."/>
            <person name="Yin L."/>
            <person name="Zhang G."/>
            <person name="Qian W."/>
            <person name="Fan W."/>
        </authorList>
    </citation>
    <scope>NUCLEOTIDE SEQUENCE [LARGE SCALE GENOMIC DNA]</scope>
    <source>
        <strain evidence="10">SZHN2017</strain>
        <tissue evidence="10">Muscle</tissue>
    </source>
</reference>
<evidence type="ECO:0000313" key="11">
    <source>
        <dbReference type="Proteomes" id="UP000245119"/>
    </source>
</evidence>
<dbReference type="PANTHER" id="PTHR12112:SF39">
    <property type="entry name" value="EG:152A3.5 PROTEIN (FBGN0003116_PN PROTEIN)"/>
    <property type="match status" value="1"/>
</dbReference>
<keyword evidence="5" id="KW-0479">Metal-binding</keyword>
<dbReference type="EMBL" id="PZQS01000002">
    <property type="protein sequence ID" value="PVD36521.1"/>
    <property type="molecule type" value="Genomic_DNA"/>
</dbReference>
<feature type="compositionally biased region" description="Polar residues" evidence="8">
    <location>
        <begin position="802"/>
        <end position="817"/>
    </location>
</feature>
<feature type="region of interest" description="Disordered" evidence="8">
    <location>
        <begin position="898"/>
        <end position="937"/>
    </location>
</feature>
<dbReference type="InterPro" id="IPR004097">
    <property type="entry name" value="DHHA2"/>
</dbReference>
<dbReference type="SUPFAM" id="SSF52087">
    <property type="entry name" value="CRAL/TRIO domain"/>
    <property type="match status" value="1"/>
</dbReference>
<feature type="compositionally biased region" description="Basic and acidic residues" evidence="8">
    <location>
        <begin position="1019"/>
        <end position="1039"/>
    </location>
</feature>
<name>A0A2T7PSX0_POMCA</name>
<gene>
    <name evidence="10" type="ORF">C0Q70_03506</name>
</gene>
<keyword evidence="6" id="KW-0378">Hydrolase</keyword>
<feature type="compositionally biased region" description="Basic and acidic residues" evidence="8">
    <location>
        <begin position="1234"/>
        <end position="1247"/>
    </location>
</feature>
<feature type="region of interest" description="Disordered" evidence="8">
    <location>
        <begin position="774"/>
        <end position="825"/>
    </location>
</feature>
<dbReference type="STRING" id="400727.A0A2T7PSX0"/>
<dbReference type="InterPro" id="IPR038222">
    <property type="entry name" value="DHHA2_dom_sf"/>
</dbReference>
<protein>
    <recommendedName>
        <fullName evidence="9">CRAL-TRIO domain-containing protein</fullName>
    </recommendedName>
</protein>
<feature type="compositionally biased region" description="Low complexity" evidence="8">
    <location>
        <begin position="842"/>
        <end position="851"/>
    </location>
</feature>
<evidence type="ECO:0000259" key="9">
    <source>
        <dbReference type="PROSITE" id="PS50191"/>
    </source>
</evidence>
<evidence type="ECO:0000256" key="1">
    <source>
        <dbReference type="ARBA" id="ARBA00001936"/>
    </source>
</evidence>
<feature type="region of interest" description="Disordered" evidence="8">
    <location>
        <begin position="1075"/>
        <end position="1098"/>
    </location>
</feature>
<evidence type="ECO:0000256" key="4">
    <source>
        <dbReference type="ARBA" id="ARBA00022490"/>
    </source>
</evidence>
<dbReference type="CDD" id="cd00170">
    <property type="entry name" value="SEC14"/>
    <property type="match status" value="1"/>
</dbReference>
<dbReference type="Pfam" id="PF01368">
    <property type="entry name" value="DHH"/>
    <property type="match status" value="1"/>
</dbReference>
<dbReference type="OrthoDB" id="19923at2759"/>
<comment type="cofactor">
    <cofactor evidence="1">
        <name>Mn(2+)</name>
        <dbReference type="ChEBI" id="CHEBI:29035"/>
    </cofactor>
</comment>
<feature type="region of interest" description="Disordered" evidence="8">
    <location>
        <begin position="1011"/>
        <end position="1048"/>
    </location>
</feature>
<evidence type="ECO:0000256" key="2">
    <source>
        <dbReference type="ARBA" id="ARBA00004496"/>
    </source>
</evidence>
<feature type="compositionally biased region" description="Basic and acidic residues" evidence="8">
    <location>
        <begin position="1626"/>
        <end position="1638"/>
    </location>
</feature>
<feature type="compositionally biased region" description="Acidic residues" evidence="8">
    <location>
        <begin position="924"/>
        <end position="937"/>
    </location>
</feature>
<dbReference type="GO" id="GO:0004309">
    <property type="term" value="F:exopolyphosphatase activity"/>
    <property type="evidence" value="ECO:0007669"/>
    <property type="project" value="TreeGrafter"/>
</dbReference>
<feature type="region of interest" description="Disordered" evidence="8">
    <location>
        <begin position="587"/>
        <end position="621"/>
    </location>
</feature>
<feature type="region of interest" description="Disordered" evidence="8">
    <location>
        <begin position="842"/>
        <end position="865"/>
    </location>
</feature>
<feature type="domain" description="CRAL-TRIO" evidence="9">
    <location>
        <begin position="1722"/>
        <end position="1883"/>
    </location>
</feature>
<dbReference type="InterPro" id="IPR001251">
    <property type="entry name" value="CRAL-TRIO_dom"/>
</dbReference>
<evidence type="ECO:0000256" key="3">
    <source>
        <dbReference type="ARBA" id="ARBA00010331"/>
    </source>
</evidence>
<dbReference type="InterPro" id="IPR036865">
    <property type="entry name" value="CRAL-TRIO_dom_sf"/>
</dbReference>
<dbReference type="Gene3D" id="3.90.1640.10">
    <property type="entry name" value="inorganic pyrophosphatase (n-terminal core)"/>
    <property type="match status" value="1"/>
</dbReference>
<feature type="region of interest" description="Disordered" evidence="8">
    <location>
        <begin position="1615"/>
        <end position="1638"/>
    </location>
</feature>
<comment type="subcellular location">
    <subcellularLocation>
        <location evidence="2">Cytoplasm</location>
    </subcellularLocation>
</comment>
<dbReference type="InterPro" id="IPR038763">
    <property type="entry name" value="DHH_sf"/>
</dbReference>
<feature type="compositionally biased region" description="Polar residues" evidence="8">
    <location>
        <begin position="913"/>
        <end position="923"/>
    </location>
</feature>
<proteinExistence type="inferred from homology"/>
<dbReference type="FunFam" id="3.40.525.10:FF:000001">
    <property type="entry name" value="BCL2/adenovirus E1B protein-interacting protein 2"/>
    <property type="match status" value="1"/>
</dbReference>
<dbReference type="PANTHER" id="PTHR12112">
    <property type="entry name" value="BNIP - RELATED"/>
    <property type="match status" value="1"/>
</dbReference>
<evidence type="ECO:0000313" key="10">
    <source>
        <dbReference type="EMBL" id="PVD36521.1"/>
    </source>
</evidence>
<feature type="compositionally biased region" description="Low complexity" evidence="8">
    <location>
        <begin position="587"/>
        <end position="601"/>
    </location>
</feature>
<feature type="compositionally biased region" description="Polar residues" evidence="8">
    <location>
        <begin position="605"/>
        <end position="619"/>
    </location>
</feature>
<keyword evidence="7" id="KW-0464">Manganese</keyword>
<organism evidence="10 11">
    <name type="scientific">Pomacea canaliculata</name>
    <name type="common">Golden apple snail</name>
    <dbReference type="NCBI Taxonomy" id="400727"/>
    <lineage>
        <taxon>Eukaryota</taxon>
        <taxon>Metazoa</taxon>
        <taxon>Spiralia</taxon>
        <taxon>Lophotrochozoa</taxon>
        <taxon>Mollusca</taxon>
        <taxon>Gastropoda</taxon>
        <taxon>Caenogastropoda</taxon>
        <taxon>Architaenioglossa</taxon>
        <taxon>Ampullarioidea</taxon>
        <taxon>Ampullariidae</taxon>
        <taxon>Pomacea</taxon>
    </lineage>
</organism>
<dbReference type="PROSITE" id="PS50191">
    <property type="entry name" value="CRAL_TRIO"/>
    <property type="match status" value="1"/>
</dbReference>
<dbReference type="GO" id="GO:0046872">
    <property type="term" value="F:metal ion binding"/>
    <property type="evidence" value="ECO:0007669"/>
    <property type="project" value="UniProtKB-KW"/>
</dbReference>
<keyword evidence="4" id="KW-0963">Cytoplasm</keyword>
<evidence type="ECO:0000256" key="6">
    <source>
        <dbReference type="ARBA" id="ARBA00022801"/>
    </source>
</evidence>
<evidence type="ECO:0000256" key="7">
    <source>
        <dbReference type="ARBA" id="ARBA00023211"/>
    </source>
</evidence>
<feature type="region of interest" description="Disordered" evidence="8">
    <location>
        <begin position="1203"/>
        <end position="1269"/>
    </location>
</feature>
<dbReference type="SMART" id="SM00516">
    <property type="entry name" value="SEC14"/>
    <property type="match status" value="1"/>
</dbReference>
<dbReference type="InterPro" id="IPR022181">
    <property type="entry name" value="Bcl2-/adenovirus-E1B"/>
</dbReference>
<comment type="caution">
    <text evidence="10">The sequence shown here is derived from an EMBL/GenBank/DDBJ whole genome shotgun (WGS) entry which is preliminary data.</text>
</comment>
<dbReference type="Gene3D" id="3.10.310.20">
    <property type="entry name" value="DHHA2 domain"/>
    <property type="match status" value="1"/>
</dbReference>